<accession>A0A833W2V2</accession>
<sequence>MALAHLCDKRVQAMAQRDMEIRKQALLAQGTNQTTIIEEQKDNSPPLPDIPARIEVMNAVAGSYN</sequence>
<dbReference type="AlphaFoldDB" id="A0A833W2V2"/>
<organism evidence="1 2">
    <name type="scientific">Phytophthora infestans</name>
    <name type="common">Potato late blight agent</name>
    <name type="synonym">Botrytis infestans</name>
    <dbReference type="NCBI Taxonomy" id="4787"/>
    <lineage>
        <taxon>Eukaryota</taxon>
        <taxon>Sar</taxon>
        <taxon>Stramenopiles</taxon>
        <taxon>Oomycota</taxon>
        <taxon>Peronosporomycetes</taxon>
        <taxon>Peronosporales</taxon>
        <taxon>Peronosporaceae</taxon>
        <taxon>Phytophthora</taxon>
    </lineage>
</organism>
<evidence type="ECO:0000313" key="1">
    <source>
        <dbReference type="EMBL" id="KAF4027498.1"/>
    </source>
</evidence>
<name>A0A833W2V2_PHYIN</name>
<evidence type="ECO:0000313" key="2">
    <source>
        <dbReference type="Proteomes" id="UP000602510"/>
    </source>
</evidence>
<reference evidence="1" key="1">
    <citation type="submission" date="2020-04" db="EMBL/GenBank/DDBJ databases">
        <title>Hybrid Assembly of Korean Phytophthora infestans isolates.</title>
        <authorList>
            <person name="Prokchorchik M."/>
            <person name="Lee Y."/>
            <person name="Seo J."/>
            <person name="Cho J.-H."/>
            <person name="Park Y.-E."/>
            <person name="Jang D.-C."/>
            <person name="Im J.-S."/>
            <person name="Choi J.-G."/>
            <person name="Park H.-J."/>
            <person name="Lee G.-B."/>
            <person name="Lee Y.-G."/>
            <person name="Hong S.-Y."/>
            <person name="Cho K."/>
            <person name="Sohn K.H."/>
        </authorList>
    </citation>
    <scope>NUCLEOTIDE SEQUENCE</scope>
    <source>
        <strain evidence="1">KR_1_A1</strain>
    </source>
</reference>
<proteinExistence type="predicted"/>
<keyword evidence="2" id="KW-1185">Reference proteome</keyword>
<dbReference type="Proteomes" id="UP000602510">
    <property type="component" value="Unassembled WGS sequence"/>
</dbReference>
<dbReference type="EMBL" id="WSZM01001430">
    <property type="protein sequence ID" value="KAF4027498.1"/>
    <property type="molecule type" value="Genomic_DNA"/>
</dbReference>
<comment type="caution">
    <text evidence="1">The sequence shown here is derived from an EMBL/GenBank/DDBJ whole genome shotgun (WGS) entry which is preliminary data.</text>
</comment>
<gene>
    <name evidence="1" type="ORF">GN244_ATG20887</name>
</gene>
<protein>
    <submittedName>
        <fullName evidence="1">Uncharacterized protein</fullName>
    </submittedName>
</protein>